<comment type="subcellular location">
    <subcellularLocation>
        <location evidence="1">Secreted</location>
    </subcellularLocation>
</comment>
<dbReference type="Gene3D" id="2.60.120.40">
    <property type="match status" value="1"/>
</dbReference>
<dbReference type="EMBL" id="JBAMIC010000010">
    <property type="protein sequence ID" value="KAK7102154.1"/>
    <property type="molecule type" value="Genomic_DNA"/>
</dbReference>
<accession>A0AAN9GC48</accession>
<evidence type="ECO:0000256" key="2">
    <source>
        <dbReference type="ARBA" id="ARBA00022525"/>
    </source>
</evidence>
<dbReference type="PANTHER" id="PTHR22923:SF116">
    <property type="entry name" value="C1Q DOMAIN-CONTAINING PROTEIN"/>
    <property type="match status" value="1"/>
</dbReference>
<dbReference type="InterPro" id="IPR050822">
    <property type="entry name" value="Cerebellin_Synaptic_Org"/>
</dbReference>
<keyword evidence="4" id="KW-0175">Coiled coil</keyword>
<dbReference type="AlphaFoldDB" id="A0AAN9GC48"/>
<feature type="coiled-coil region" evidence="4">
    <location>
        <begin position="55"/>
        <end position="82"/>
    </location>
</feature>
<dbReference type="PRINTS" id="PR00007">
    <property type="entry name" value="COMPLEMNTC1Q"/>
</dbReference>
<dbReference type="InterPro" id="IPR008983">
    <property type="entry name" value="Tumour_necrosis_fac-like_dom"/>
</dbReference>
<dbReference type="Proteomes" id="UP001374579">
    <property type="component" value="Unassembled WGS sequence"/>
</dbReference>
<organism evidence="7 8">
    <name type="scientific">Littorina saxatilis</name>
    <dbReference type="NCBI Taxonomy" id="31220"/>
    <lineage>
        <taxon>Eukaryota</taxon>
        <taxon>Metazoa</taxon>
        <taxon>Spiralia</taxon>
        <taxon>Lophotrochozoa</taxon>
        <taxon>Mollusca</taxon>
        <taxon>Gastropoda</taxon>
        <taxon>Caenogastropoda</taxon>
        <taxon>Littorinimorpha</taxon>
        <taxon>Littorinoidea</taxon>
        <taxon>Littorinidae</taxon>
        <taxon>Littorina</taxon>
    </lineage>
</organism>
<dbReference type="SMART" id="SM00110">
    <property type="entry name" value="C1Q"/>
    <property type="match status" value="1"/>
</dbReference>
<feature type="domain" description="C1q" evidence="6">
    <location>
        <begin position="78"/>
        <end position="217"/>
    </location>
</feature>
<dbReference type="PANTHER" id="PTHR22923">
    <property type="entry name" value="CEREBELLIN-RELATED"/>
    <property type="match status" value="1"/>
</dbReference>
<dbReference type="SUPFAM" id="SSF49842">
    <property type="entry name" value="TNF-like"/>
    <property type="match status" value="1"/>
</dbReference>
<evidence type="ECO:0000256" key="3">
    <source>
        <dbReference type="ARBA" id="ARBA00022729"/>
    </source>
</evidence>
<sequence length="217" mass="23817">MGNSIPKTEMAYSKDEKSTPAKDKDVTEDAMSWDILHDAGDKALQEVIKQQSACIETLQTKMAAIETEMSQTKSAVQKLQKQVAFTAHFNEGGPIRISKSSPIAFSQVKLNLGNGYDPNSGVFTAPVSGLYLFHLHVKGDGLVTRQTTFLKIVKAESELAIVTLHNARHQYDHARASDSVATHVEAEQEVYVQYEDGAPSIDKWQDTSFTGVLICAD</sequence>
<dbReference type="Pfam" id="PF00386">
    <property type="entry name" value="C1q"/>
    <property type="match status" value="1"/>
</dbReference>
<evidence type="ECO:0000256" key="5">
    <source>
        <dbReference type="SAM" id="MobiDB-lite"/>
    </source>
</evidence>
<evidence type="ECO:0000256" key="4">
    <source>
        <dbReference type="SAM" id="Coils"/>
    </source>
</evidence>
<comment type="caution">
    <text evidence="7">The sequence shown here is derived from an EMBL/GenBank/DDBJ whole genome shotgun (WGS) entry which is preliminary data.</text>
</comment>
<evidence type="ECO:0000313" key="8">
    <source>
        <dbReference type="Proteomes" id="UP001374579"/>
    </source>
</evidence>
<name>A0AAN9GC48_9CAEN</name>
<proteinExistence type="predicted"/>
<feature type="compositionally biased region" description="Basic and acidic residues" evidence="5">
    <location>
        <begin position="12"/>
        <end position="26"/>
    </location>
</feature>
<dbReference type="PROSITE" id="PS50871">
    <property type="entry name" value="C1Q"/>
    <property type="match status" value="1"/>
</dbReference>
<keyword evidence="2" id="KW-0964">Secreted</keyword>
<keyword evidence="3" id="KW-0732">Signal</keyword>
<evidence type="ECO:0000259" key="6">
    <source>
        <dbReference type="PROSITE" id="PS50871"/>
    </source>
</evidence>
<reference evidence="7 8" key="1">
    <citation type="submission" date="2024-02" db="EMBL/GenBank/DDBJ databases">
        <title>Chromosome-scale genome assembly of the rough periwinkle Littorina saxatilis.</title>
        <authorList>
            <person name="De Jode A."/>
            <person name="Faria R."/>
            <person name="Formenti G."/>
            <person name="Sims Y."/>
            <person name="Smith T.P."/>
            <person name="Tracey A."/>
            <person name="Wood J.M.D."/>
            <person name="Zagrodzka Z.B."/>
            <person name="Johannesson K."/>
            <person name="Butlin R.K."/>
            <person name="Leder E.H."/>
        </authorList>
    </citation>
    <scope>NUCLEOTIDE SEQUENCE [LARGE SCALE GENOMIC DNA]</scope>
    <source>
        <strain evidence="7">Snail1</strain>
        <tissue evidence="7">Muscle</tissue>
    </source>
</reference>
<dbReference type="InterPro" id="IPR001073">
    <property type="entry name" value="C1q_dom"/>
</dbReference>
<evidence type="ECO:0000256" key="1">
    <source>
        <dbReference type="ARBA" id="ARBA00004613"/>
    </source>
</evidence>
<evidence type="ECO:0000313" key="7">
    <source>
        <dbReference type="EMBL" id="KAK7102154.1"/>
    </source>
</evidence>
<protein>
    <recommendedName>
        <fullName evidence="6">C1q domain-containing protein</fullName>
    </recommendedName>
</protein>
<gene>
    <name evidence="7" type="ORF">V1264_020417</name>
</gene>
<dbReference type="GO" id="GO:0005576">
    <property type="term" value="C:extracellular region"/>
    <property type="evidence" value="ECO:0007669"/>
    <property type="project" value="UniProtKB-SubCell"/>
</dbReference>
<keyword evidence="8" id="KW-1185">Reference proteome</keyword>
<feature type="region of interest" description="Disordered" evidence="5">
    <location>
        <begin position="1"/>
        <end position="26"/>
    </location>
</feature>